<evidence type="ECO:0000256" key="1">
    <source>
        <dbReference type="SAM" id="MobiDB-lite"/>
    </source>
</evidence>
<name>A0A183HHC5_9BILA</name>
<dbReference type="STRING" id="387005.A0A183HHC5"/>
<organism evidence="4">
    <name type="scientific">Onchocerca flexuosa</name>
    <dbReference type="NCBI Taxonomy" id="387005"/>
    <lineage>
        <taxon>Eukaryota</taxon>
        <taxon>Metazoa</taxon>
        <taxon>Ecdysozoa</taxon>
        <taxon>Nematoda</taxon>
        <taxon>Chromadorea</taxon>
        <taxon>Rhabditida</taxon>
        <taxon>Spirurina</taxon>
        <taxon>Spiruromorpha</taxon>
        <taxon>Filarioidea</taxon>
        <taxon>Onchocercidae</taxon>
        <taxon>Onchocerca</taxon>
    </lineage>
</organism>
<dbReference type="Proteomes" id="UP000267606">
    <property type="component" value="Unassembled WGS sequence"/>
</dbReference>
<evidence type="ECO:0000313" key="4">
    <source>
        <dbReference type="WBParaSite" id="OFLC_0000688601-mRNA-1"/>
    </source>
</evidence>
<dbReference type="AlphaFoldDB" id="A0A183HHC5"/>
<sequence length="93" mass="10459">MGMMPLSVTSENDNVQGCYSLACRQAIVQSMERTTSGVVHARPPTSLSSKSRQENGKDVKVMEMNKPFPLPVPFDYRVRRTGEQSLLVLPQRY</sequence>
<protein>
    <submittedName>
        <fullName evidence="2 4">Uncharacterized protein</fullName>
    </submittedName>
</protein>
<accession>A0A183HHC5</accession>
<evidence type="ECO:0000313" key="2">
    <source>
        <dbReference type="EMBL" id="VDO48264.1"/>
    </source>
</evidence>
<evidence type="ECO:0000313" key="3">
    <source>
        <dbReference type="Proteomes" id="UP000267606"/>
    </source>
</evidence>
<feature type="region of interest" description="Disordered" evidence="1">
    <location>
        <begin position="34"/>
        <end position="57"/>
    </location>
</feature>
<proteinExistence type="predicted"/>
<reference evidence="2 3" key="2">
    <citation type="submission" date="2018-11" db="EMBL/GenBank/DDBJ databases">
        <authorList>
            <consortium name="Pathogen Informatics"/>
        </authorList>
    </citation>
    <scope>NUCLEOTIDE SEQUENCE [LARGE SCALE GENOMIC DNA]</scope>
</reference>
<dbReference type="EMBL" id="UZAJ01006827">
    <property type="protein sequence ID" value="VDO48264.1"/>
    <property type="molecule type" value="Genomic_DNA"/>
</dbReference>
<gene>
    <name evidence="2" type="ORF">OFLC_LOCUS6884</name>
</gene>
<dbReference type="WBParaSite" id="OFLC_0000688601-mRNA-1">
    <property type="protein sequence ID" value="OFLC_0000688601-mRNA-1"/>
    <property type="gene ID" value="OFLC_0000688601"/>
</dbReference>
<reference evidence="4" key="1">
    <citation type="submission" date="2016-06" db="UniProtKB">
        <authorList>
            <consortium name="WormBaseParasite"/>
        </authorList>
    </citation>
    <scope>IDENTIFICATION</scope>
</reference>
<keyword evidence="3" id="KW-1185">Reference proteome</keyword>